<feature type="compositionally biased region" description="Acidic residues" evidence="1">
    <location>
        <begin position="79"/>
        <end position="88"/>
    </location>
</feature>
<keyword evidence="2" id="KW-0812">Transmembrane</keyword>
<evidence type="ECO:0000313" key="4">
    <source>
        <dbReference type="Proteomes" id="UP000030428"/>
    </source>
</evidence>
<dbReference type="Proteomes" id="UP000030428">
    <property type="component" value="Unassembled WGS sequence"/>
</dbReference>
<protein>
    <submittedName>
        <fullName evidence="3">Uncharacterized protein</fullName>
    </submittedName>
</protein>
<keyword evidence="2" id="KW-0472">Membrane</keyword>
<keyword evidence="2" id="KW-1133">Transmembrane helix</keyword>
<keyword evidence="4" id="KW-1185">Reference proteome</keyword>
<feature type="compositionally biased region" description="Polar residues" evidence="1">
    <location>
        <begin position="153"/>
        <end position="162"/>
    </location>
</feature>
<organism evidence="3 4">
    <name type="scientific">Candidatus Thiomargarita nelsonii</name>
    <dbReference type="NCBI Taxonomy" id="1003181"/>
    <lineage>
        <taxon>Bacteria</taxon>
        <taxon>Pseudomonadati</taxon>
        <taxon>Pseudomonadota</taxon>
        <taxon>Gammaproteobacteria</taxon>
        <taxon>Thiotrichales</taxon>
        <taxon>Thiotrichaceae</taxon>
        <taxon>Thiomargarita</taxon>
    </lineage>
</organism>
<sequence length="162" mass="17624">MATIALAPPLIASGPPGWVVFGILAVVTVGAVAIMNASKQADDDFADDEPSSTESCPEDKDSTSETTDKPKELPQNPDDLLDDGYEETTDPRTPEHIRRFRNPKTGDEVEFHKGKPGKPGWEGKDHWHRFNPNKTGKGDAMLDKNGNPVPKNSKPSHIKPST</sequence>
<dbReference type="AlphaFoldDB" id="A0A0A6PAX7"/>
<name>A0A0A6PAX7_9GAMM</name>
<feature type="compositionally biased region" description="Basic and acidic residues" evidence="1">
    <location>
        <begin position="57"/>
        <end position="72"/>
    </location>
</feature>
<feature type="transmembrane region" description="Helical" evidence="2">
    <location>
        <begin position="18"/>
        <end position="37"/>
    </location>
</feature>
<feature type="compositionally biased region" description="Basic and acidic residues" evidence="1">
    <location>
        <begin position="104"/>
        <end position="113"/>
    </location>
</feature>
<evidence type="ECO:0000313" key="3">
    <source>
        <dbReference type="EMBL" id="KHD07492.1"/>
    </source>
</evidence>
<reference evidence="3 4" key="1">
    <citation type="journal article" date="2016" name="Front. Microbiol.">
        <title>Single-Cell (Meta-)Genomics of a Dimorphic Candidatus Thiomargarita nelsonii Reveals Genomic Plasticity.</title>
        <authorList>
            <person name="Flood B.E."/>
            <person name="Fliss P."/>
            <person name="Jones D.S."/>
            <person name="Dick G.J."/>
            <person name="Jain S."/>
            <person name="Kaster A.K."/>
            <person name="Winkel M."/>
            <person name="Mussmann M."/>
            <person name="Bailey J."/>
        </authorList>
    </citation>
    <scope>NUCLEOTIDE SEQUENCE [LARGE SCALE GENOMIC DNA]</scope>
    <source>
        <strain evidence="3">Hydrate Ridge</strain>
    </source>
</reference>
<dbReference type="EMBL" id="JSZA02000250">
    <property type="protein sequence ID" value="KHD07492.1"/>
    <property type="molecule type" value="Genomic_DNA"/>
</dbReference>
<gene>
    <name evidence="3" type="ORF">PN36_31420</name>
</gene>
<comment type="caution">
    <text evidence="3">The sequence shown here is derived from an EMBL/GenBank/DDBJ whole genome shotgun (WGS) entry which is preliminary data.</text>
</comment>
<evidence type="ECO:0000256" key="1">
    <source>
        <dbReference type="SAM" id="MobiDB-lite"/>
    </source>
</evidence>
<feature type="region of interest" description="Disordered" evidence="1">
    <location>
        <begin position="39"/>
        <end position="162"/>
    </location>
</feature>
<proteinExistence type="predicted"/>
<accession>A0A0A6PAX7</accession>
<evidence type="ECO:0000256" key="2">
    <source>
        <dbReference type="SAM" id="Phobius"/>
    </source>
</evidence>